<dbReference type="EMBL" id="BARU01006438">
    <property type="protein sequence ID" value="GAH47251.1"/>
    <property type="molecule type" value="Genomic_DNA"/>
</dbReference>
<accession>X1FNH8</accession>
<feature type="domain" description="EAL" evidence="1">
    <location>
        <begin position="1"/>
        <end position="98"/>
    </location>
</feature>
<gene>
    <name evidence="2" type="ORF">S03H2_12668</name>
</gene>
<name>X1FNH8_9ZZZZ</name>
<dbReference type="CDD" id="cd01948">
    <property type="entry name" value="EAL"/>
    <property type="match status" value="1"/>
</dbReference>
<dbReference type="InterPro" id="IPR035919">
    <property type="entry name" value="EAL_sf"/>
</dbReference>
<dbReference type="PANTHER" id="PTHR44757">
    <property type="entry name" value="DIGUANYLATE CYCLASE DGCP"/>
    <property type="match status" value="1"/>
</dbReference>
<dbReference type="Gene3D" id="3.20.20.450">
    <property type="entry name" value="EAL domain"/>
    <property type="match status" value="1"/>
</dbReference>
<evidence type="ECO:0000313" key="2">
    <source>
        <dbReference type="EMBL" id="GAH47251.1"/>
    </source>
</evidence>
<dbReference type="AlphaFoldDB" id="X1FNH8"/>
<reference evidence="2" key="1">
    <citation type="journal article" date="2014" name="Front. Microbiol.">
        <title>High frequency of phylogenetically diverse reductive dehalogenase-homologous genes in deep subseafloor sedimentary metagenomes.</title>
        <authorList>
            <person name="Kawai M."/>
            <person name="Futagami T."/>
            <person name="Toyoda A."/>
            <person name="Takaki Y."/>
            <person name="Nishi S."/>
            <person name="Hori S."/>
            <person name="Arai W."/>
            <person name="Tsubouchi T."/>
            <person name="Morono Y."/>
            <person name="Uchiyama I."/>
            <person name="Ito T."/>
            <person name="Fujiyama A."/>
            <person name="Inagaki F."/>
            <person name="Takami H."/>
        </authorList>
    </citation>
    <scope>NUCLEOTIDE SEQUENCE</scope>
    <source>
        <strain evidence="2">Expedition CK06-06</strain>
    </source>
</reference>
<dbReference type="SMART" id="SM00052">
    <property type="entry name" value="EAL"/>
    <property type="match status" value="1"/>
</dbReference>
<organism evidence="2">
    <name type="scientific">marine sediment metagenome</name>
    <dbReference type="NCBI Taxonomy" id="412755"/>
    <lineage>
        <taxon>unclassified sequences</taxon>
        <taxon>metagenomes</taxon>
        <taxon>ecological metagenomes</taxon>
    </lineage>
</organism>
<dbReference type="InterPro" id="IPR052155">
    <property type="entry name" value="Biofilm_reg_signaling"/>
</dbReference>
<feature type="non-terminal residue" evidence="2">
    <location>
        <position position="1"/>
    </location>
</feature>
<sequence length="110" mass="11895">DFGTGYSSLSYLQRFPFDKIKIDRAFVREMTGADSSSSIVRAVVDIAASRNMTTVAEGVETERQRELLRTLGCTEMQGFLFSAARPSAEIRALLDADRAAAGDARTAAVA</sequence>
<evidence type="ECO:0000259" key="1">
    <source>
        <dbReference type="PROSITE" id="PS50883"/>
    </source>
</evidence>
<dbReference type="PANTHER" id="PTHR44757:SF2">
    <property type="entry name" value="BIOFILM ARCHITECTURE MAINTENANCE PROTEIN MBAA"/>
    <property type="match status" value="1"/>
</dbReference>
<dbReference type="Pfam" id="PF00563">
    <property type="entry name" value="EAL"/>
    <property type="match status" value="1"/>
</dbReference>
<dbReference type="InterPro" id="IPR001633">
    <property type="entry name" value="EAL_dom"/>
</dbReference>
<dbReference type="PROSITE" id="PS50883">
    <property type="entry name" value="EAL"/>
    <property type="match status" value="1"/>
</dbReference>
<comment type="caution">
    <text evidence="2">The sequence shown here is derived from an EMBL/GenBank/DDBJ whole genome shotgun (WGS) entry which is preliminary data.</text>
</comment>
<dbReference type="SUPFAM" id="SSF141868">
    <property type="entry name" value="EAL domain-like"/>
    <property type="match status" value="1"/>
</dbReference>
<protein>
    <recommendedName>
        <fullName evidence="1">EAL domain-containing protein</fullName>
    </recommendedName>
</protein>
<proteinExistence type="predicted"/>